<evidence type="ECO:0000313" key="1">
    <source>
        <dbReference type="EMBL" id="SEV88085.1"/>
    </source>
</evidence>
<dbReference type="InterPro" id="IPR018684">
    <property type="entry name" value="DUF2171"/>
</dbReference>
<organism evidence="1 2">
    <name type="scientific">Natrinema salifodinae</name>
    <dbReference type="NCBI Taxonomy" id="1202768"/>
    <lineage>
        <taxon>Archaea</taxon>
        <taxon>Methanobacteriati</taxon>
        <taxon>Methanobacteriota</taxon>
        <taxon>Stenosarchaea group</taxon>
        <taxon>Halobacteria</taxon>
        <taxon>Halobacteriales</taxon>
        <taxon>Natrialbaceae</taxon>
        <taxon>Natrinema</taxon>
    </lineage>
</organism>
<reference evidence="2" key="1">
    <citation type="submission" date="2016-10" db="EMBL/GenBank/DDBJ databases">
        <authorList>
            <person name="Varghese N."/>
        </authorList>
    </citation>
    <scope>NUCLEOTIDE SEQUENCE [LARGE SCALE GENOMIC DNA]</scope>
    <source>
        <strain evidence="2">CGMCC 1.12284</strain>
    </source>
</reference>
<evidence type="ECO:0008006" key="3">
    <source>
        <dbReference type="Google" id="ProtNLM"/>
    </source>
</evidence>
<dbReference type="AlphaFoldDB" id="A0A1I0MIC4"/>
<dbReference type="EMBL" id="FOIS01000001">
    <property type="protein sequence ID" value="SEV88085.1"/>
    <property type="molecule type" value="Genomic_DNA"/>
</dbReference>
<name>A0A1I0MIC4_9EURY</name>
<dbReference type="Proteomes" id="UP000183275">
    <property type="component" value="Unassembled WGS sequence"/>
</dbReference>
<evidence type="ECO:0000313" key="2">
    <source>
        <dbReference type="Proteomes" id="UP000183275"/>
    </source>
</evidence>
<dbReference type="OrthoDB" id="167340at2157"/>
<dbReference type="RefSeq" id="WP_049991895.1">
    <property type="nucleotide sequence ID" value="NZ_FOIS01000001.1"/>
</dbReference>
<sequence length="70" mass="7785">MTVELTEDLLGKSVTTDNGQEIGTVAEIDEDNIYIDMMSDGDSEHDRDIAADEIKEITDDEVIISEPEVR</sequence>
<proteinExistence type="predicted"/>
<protein>
    <recommendedName>
        <fullName evidence="3">Sporulation protein YlmC, PRC-barrel domain family</fullName>
    </recommendedName>
</protein>
<gene>
    <name evidence="1" type="ORF">SAMN05216285_1007</name>
</gene>
<dbReference type="STRING" id="1202768.SAMN05216285_1007"/>
<accession>A0A1I0MIC4</accession>
<dbReference type="Pfam" id="PF09939">
    <property type="entry name" value="DUF2171"/>
    <property type="match status" value="1"/>
</dbReference>
<keyword evidence="2" id="KW-1185">Reference proteome</keyword>